<keyword evidence="4" id="KW-1185">Reference proteome</keyword>
<dbReference type="EMBL" id="JBHSAY010000015">
    <property type="protein sequence ID" value="MFC4134683.1"/>
    <property type="molecule type" value="Genomic_DNA"/>
</dbReference>
<evidence type="ECO:0000313" key="4">
    <source>
        <dbReference type="Proteomes" id="UP001595816"/>
    </source>
</evidence>
<dbReference type="RefSeq" id="WP_253761172.1">
    <property type="nucleotide sequence ID" value="NZ_JAMZDZ010000001.1"/>
</dbReference>
<dbReference type="PANTHER" id="PTHR42850:SF2">
    <property type="entry name" value="BLL5683 PROTEIN"/>
    <property type="match status" value="1"/>
</dbReference>
<dbReference type="Pfam" id="PF12850">
    <property type="entry name" value="Metallophos_2"/>
    <property type="match status" value="1"/>
</dbReference>
<evidence type="ECO:0000256" key="1">
    <source>
        <dbReference type="ARBA" id="ARBA00008950"/>
    </source>
</evidence>
<dbReference type="Gene3D" id="3.60.21.10">
    <property type="match status" value="1"/>
</dbReference>
<organism evidence="3 4">
    <name type="scientific">Hamadaea flava</name>
    <dbReference type="NCBI Taxonomy" id="1742688"/>
    <lineage>
        <taxon>Bacteria</taxon>
        <taxon>Bacillati</taxon>
        <taxon>Actinomycetota</taxon>
        <taxon>Actinomycetes</taxon>
        <taxon>Micromonosporales</taxon>
        <taxon>Micromonosporaceae</taxon>
        <taxon>Hamadaea</taxon>
    </lineage>
</organism>
<reference evidence="4" key="1">
    <citation type="journal article" date="2019" name="Int. J. Syst. Evol. Microbiol.">
        <title>The Global Catalogue of Microorganisms (GCM) 10K type strain sequencing project: providing services to taxonomists for standard genome sequencing and annotation.</title>
        <authorList>
            <consortium name="The Broad Institute Genomics Platform"/>
            <consortium name="The Broad Institute Genome Sequencing Center for Infectious Disease"/>
            <person name="Wu L."/>
            <person name="Ma J."/>
        </authorList>
    </citation>
    <scope>NUCLEOTIDE SEQUENCE [LARGE SCALE GENOMIC DNA]</scope>
    <source>
        <strain evidence="4">CGMCC 4.7289</strain>
    </source>
</reference>
<gene>
    <name evidence="3" type="ORF">ACFOZ4_29085</name>
</gene>
<sequence>MTPRYGPVRRVAVLADVHGNVPALRAVLAEPDVQAADLVVFPGDLTWGPEPQRTVDLVQALGDRAVCVRGNADRAVYELARQGRTPERERDFWMPQQHSAEAIDFLESFPFTVVVDVEGLGGVRFCHGSPRKDTECVTPETPEARYAELSAGVPEHVIVTGHTHLQFDRAVAGRRSVNSGSVGLPYHLGKPGTAYWALLGPDVALRSTRYDVQAAVQACVDTGDPRADVITRYLLTPPTPAEVTAHAEGLVFSD</sequence>
<comment type="similarity">
    <text evidence="1">Belongs to the metallophosphoesterase superfamily. YfcE family.</text>
</comment>
<proteinExistence type="inferred from homology"/>
<dbReference type="Proteomes" id="UP001595816">
    <property type="component" value="Unassembled WGS sequence"/>
</dbReference>
<dbReference type="PIRSF" id="PIRSF000883">
    <property type="entry name" value="Pesterase_MJ0912"/>
    <property type="match status" value="1"/>
</dbReference>
<name>A0ABV8LW53_9ACTN</name>
<dbReference type="InterPro" id="IPR024654">
    <property type="entry name" value="Calcineurin-like_PHP_lpxH"/>
</dbReference>
<dbReference type="InterPro" id="IPR011152">
    <property type="entry name" value="Pesterase_MJ0912"/>
</dbReference>
<protein>
    <submittedName>
        <fullName evidence="3">Metallophosphoesterase family protein</fullName>
    </submittedName>
</protein>
<dbReference type="CDD" id="cd00838">
    <property type="entry name" value="MPP_superfamily"/>
    <property type="match status" value="1"/>
</dbReference>
<dbReference type="InterPro" id="IPR050126">
    <property type="entry name" value="Ap4A_hydrolase"/>
</dbReference>
<dbReference type="PANTHER" id="PTHR42850">
    <property type="entry name" value="METALLOPHOSPHOESTERASE"/>
    <property type="match status" value="1"/>
</dbReference>
<feature type="domain" description="Calcineurin-like phosphoesterase" evidence="2">
    <location>
        <begin position="10"/>
        <end position="190"/>
    </location>
</feature>
<dbReference type="SUPFAM" id="SSF56300">
    <property type="entry name" value="Metallo-dependent phosphatases"/>
    <property type="match status" value="1"/>
</dbReference>
<evidence type="ECO:0000259" key="2">
    <source>
        <dbReference type="Pfam" id="PF12850"/>
    </source>
</evidence>
<comment type="caution">
    <text evidence="3">The sequence shown here is derived from an EMBL/GenBank/DDBJ whole genome shotgun (WGS) entry which is preliminary data.</text>
</comment>
<dbReference type="InterPro" id="IPR029052">
    <property type="entry name" value="Metallo-depent_PP-like"/>
</dbReference>
<evidence type="ECO:0000313" key="3">
    <source>
        <dbReference type="EMBL" id="MFC4134683.1"/>
    </source>
</evidence>
<accession>A0ABV8LW53</accession>